<gene>
    <name evidence="2" type="ORF">V2E39_08145</name>
</gene>
<feature type="domain" description="Aminoglycoside phosphotransferase" evidence="1">
    <location>
        <begin position="18"/>
        <end position="252"/>
    </location>
</feature>
<dbReference type="Proteomes" id="UP001350005">
    <property type="component" value="Unassembled WGS sequence"/>
</dbReference>
<dbReference type="InterPro" id="IPR050249">
    <property type="entry name" value="Pseudomonas-type_ThrB"/>
</dbReference>
<reference evidence="2 3" key="1">
    <citation type="submission" date="2024-01" db="EMBL/GenBank/DDBJ databases">
        <title>Whole genome of Chryseobacterium arthrosphaerae NNCa 2741.</title>
        <authorList>
            <person name="Boriskina E.V."/>
            <person name="Gordinskaya N.A."/>
            <person name="Kropotov V.S."/>
            <person name="Alekseeva A.E."/>
            <person name="Makhova M.A."/>
            <person name="Kryazhev D.V."/>
            <person name="Shkurkina I.S."/>
        </authorList>
    </citation>
    <scope>NUCLEOTIDE SEQUENCE [LARGE SCALE GENOMIC DNA]</scope>
    <source>
        <strain evidence="2 3">NNCa 2741</strain>
    </source>
</reference>
<name>A0ABU7QY09_9FLAO</name>
<proteinExistence type="predicted"/>
<dbReference type="PANTHER" id="PTHR21064:SF5">
    <property type="entry name" value="SLR1880 PROTEIN"/>
    <property type="match status" value="1"/>
</dbReference>
<dbReference type="SUPFAM" id="SSF56112">
    <property type="entry name" value="Protein kinase-like (PK-like)"/>
    <property type="match status" value="1"/>
</dbReference>
<dbReference type="Pfam" id="PF01636">
    <property type="entry name" value="APH"/>
    <property type="match status" value="1"/>
</dbReference>
<comment type="caution">
    <text evidence="2">The sequence shown here is derived from an EMBL/GenBank/DDBJ whole genome shotgun (WGS) entry which is preliminary data.</text>
</comment>
<organism evidence="2 3">
    <name type="scientific">Chryseobacterium arthrosphaerae</name>
    <dbReference type="NCBI Taxonomy" id="651561"/>
    <lineage>
        <taxon>Bacteria</taxon>
        <taxon>Pseudomonadati</taxon>
        <taxon>Bacteroidota</taxon>
        <taxon>Flavobacteriia</taxon>
        <taxon>Flavobacteriales</taxon>
        <taxon>Weeksellaceae</taxon>
        <taxon>Chryseobacterium group</taxon>
        <taxon>Chryseobacterium</taxon>
    </lineage>
</organism>
<dbReference type="Gene3D" id="3.90.1200.10">
    <property type="match status" value="1"/>
</dbReference>
<dbReference type="InterPro" id="IPR002575">
    <property type="entry name" value="Aminoglycoside_PTrfase"/>
</dbReference>
<evidence type="ECO:0000313" key="3">
    <source>
        <dbReference type="Proteomes" id="UP001350005"/>
    </source>
</evidence>
<dbReference type="RefSeq" id="WP_241311170.1">
    <property type="nucleotide sequence ID" value="NZ_JAKYXJ010000014.1"/>
</dbReference>
<dbReference type="GO" id="GO:0016740">
    <property type="term" value="F:transferase activity"/>
    <property type="evidence" value="ECO:0007669"/>
    <property type="project" value="UniProtKB-KW"/>
</dbReference>
<dbReference type="InterPro" id="IPR011009">
    <property type="entry name" value="Kinase-like_dom_sf"/>
</dbReference>
<dbReference type="InterPro" id="IPR008271">
    <property type="entry name" value="Ser/Thr_kinase_AS"/>
</dbReference>
<sequence length="353" mass="40730">MDVNAIVAEFIGTENYVLTPVTDGLINTTYLLEDRDREQKFILQKINQNVFRQPEVIVNNHLMINELLRSNDYQFQIIEPVPSLTDKLLVKDADGQPWRMLSFVENSITFLTAPSLQTAFEAAKTFSYFLATVNSGKLPEIKDSLPDFLNFEKRIKDYKDALQNAAPYLRENAKDQIEITNQLLFLPEQWIALEKSNRIPKRIIHADVKISNILFDQNHRPLAVIDLDTMMISTVLYDFGTMIQSYTNTTQEDDGSARNNFNPEMYKAVKEGFLFHLKEKLTLEESAHLDYAAQTAIYIQEIRFLTDYLNGSVYYSTKYPEHNLDRTKNQLELLKGLREYLGATSEGSESLRV</sequence>
<evidence type="ECO:0000313" key="2">
    <source>
        <dbReference type="EMBL" id="MEE6127358.1"/>
    </source>
</evidence>
<dbReference type="PROSITE" id="PS00108">
    <property type="entry name" value="PROTEIN_KINASE_ST"/>
    <property type="match status" value="1"/>
</dbReference>
<protein>
    <submittedName>
        <fullName evidence="2">Aminoglycoside phosphotransferase family protein</fullName>
        <ecNumber evidence="2">2.7.1.-</ecNumber>
    </submittedName>
</protein>
<evidence type="ECO:0000259" key="1">
    <source>
        <dbReference type="Pfam" id="PF01636"/>
    </source>
</evidence>
<keyword evidence="3" id="KW-1185">Reference proteome</keyword>
<dbReference type="EC" id="2.7.1.-" evidence="2"/>
<dbReference type="EMBL" id="JAZGJU010000013">
    <property type="protein sequence ID" value="MEE6127358.1"/>
    <property type="molecule type" value="Genomic_DNA"/>
</dbReference>
<accession>A0ABU7QY09</accession>
<keyword evidence="2" id="KW-0808">Transferase</keyword>
<dbReference type="PANTHER" id="PTHR21064">
    <property type="entry name" value="AMINOGLYCOSIDE PHOSPHOTRANSFERASE DOMAIN-CONTAINING PROTEIN-RELATED"/>
    <property type="match status" value="1"/>
</dbReference>